<dbReference type="InterPro" id="IPR036388">
    <property type="entry name" value="WH-like_DNA-bd_sf"/>
</dbReference>
<dbReference type="PRINTS" id="PR00038">
    <property type="entry name" value="HTHLUXR"/>
</dbReference>
<comment type="caution">
    <text evidence="5">The sequence shown here is derived from an EMBL/GenBank/DDBJ whole genome shotgun (WGS) entry which is preliminary data.</text>
</comment>
<gene>
    <name evidence="5" type="ORF">A6F49_08050</name>
</gene>
<keyword evidence="6" id="KW-1185">Reference proteome</keyword>
<reference evidence="5 6" key="1">
    <citation type="submission" date="2016-04" db="EMBL/GenBank/DDBJ databases">
        <title>First whole genome shotgun sequence of the bacterium Enteractinococcus sp. strain UASWS1574.</title>
        <authorList>
            <person name="Crovadore J."/>
            <person name="Chablais R."/>
            <person name="Lefort F."/>
        </authorList>
    </citation>
    <scope>NUCLEOTIDE SEQUENCE [LARGE SCALE GENOMIC DNA]</scope>
    <source>
        <strain evidence="5 6">UASWS1574</strain>
    </source>
</reference>
<evidence type="ECO:0000256" key="1">
    <source>
        <dbReference type="ARBA" id="ARBA00023015"/>
    </source>
</evidence>
<dbReference type="InterPro" id="IPR016032">
    <property type="entry name" value="Sig_transdc_resp-reg_C-effctor"/>
</dbReference>
<dbReference type="PANTHER" id="PTHR44688:SF25">
    <property type="entry name" value="HTH LUXR-TYPE DOMAIN-CONTAINING PROTEIN"/>
    <property type="match status" value="1"/>
</dbReference>
<dbReference type="Proteomes" id="UP000078292">
    <property type="component" value="Unassembled WGS sequence"/>
</dbReference>
<dbReference type="Gene3D" id="1.10.10.10">
    <property type="entry name" value="Winged helix-like DNA-binding domain superfamily/Winged helix DNA-binding domain"/>
    <property type="match status" value="1"/>
</dbReference>
<evidence type="ECO:0000256" key="2">
    <source>
        <dbReference type="ARBA" id="ARBA00023125"/>
    </source>
</evidence>
<keyword evidence="1" id="KW-0805">Transcription regulation</keyword>
<feature type="domain" description="HTH luxR-type" evidence="4">
    <location>
        <begin position="115"/>
        <end position="180"/>
    </location>
</feature>
<name>A0A1B7M0R4_9MICC</name>
<sequence>MADTQFAYAQLVQAALYLYAGHPKRAIQEALQLHEETRGFRKIELRRLCILAPAHHQTNDTKSATDVLAYAADFPGGLLTNEATFFSPECRELAQEEVPQWPAENPAASVFLTNLPKPGLALTDREIEVVAQLAAGHTRSTIAENLSISLNTLKTQLRSIYRKLNVSSREDAVHGAQRRGLI</sequence>
<dbReference type="SUPFAM" id="SSF46894">
    <property type="entry name" value="C-terminal effector domain of the bipartite response regulators"/>
    <property type="match status" value="1"/>
</dbReference>
<evidence type="ECO:0000256" key="3">
    <source>
        <dbReference type="ARBA" id="ARBA00023163"/>
    </source>
</evidence>
<evidence type="ECO:0000259" key="4">
    <source>
        <dbReference type="PROSITE" id="PS50043"/>
    </source>
</evidence>
<evidence type="ECO:0000313" key="6">
    <source>
        <dbReference type="Proteomes" id="UP000078292"/>
    </source>
</evidence>
<dbReference type="AlphaFoldDB" id="A0A1B7M0R4"/>
<accession>A0A1B7M0R4</accession>
<proteinExistence type="predicted"/>
<organism evidence="5 6">
    <name type="scientific">Enteractinococcus helveticum</name>
    <dbReference type="NCBI Taxonomy" id="1837282"/>
    <lineage>
        <taxon>Bacteria</taxon>
        <taxon>Bacillati</taxon>
        <taxon>Actinomycetota</taxon>
        <taxon>Actinomycetes</taxon>
        <taxon>Micrococcales</taxon>
        <taxon>Micrococcaceae</taxon>
    </lineage>
</organism>
<keyword evidence="3" id="KW-0804">Transcription</keyword>
<dbReference type="PROSITE" id="PS50043">
    <property type="entry name" value="HTH_LUXR_2"/>
    <property type="match status" value="1"/>
</dbReference>
<dbReference type="OrthoDB" id="134985at2"/>
<protein>
    <recommendedName>
        <fullName evidence="4">HTH luxR-type domain-containing protein</fullName>
    </recommendedName>
</protein>
<dbReference type="Pfam" id="PF00196">
    <property type="entry name" value="GerE"/>
    <property type="match status" value="1"/>
</dbReference>
<dbReference type="CDD" id="cd06170">
    <property type="entry name" value="LuxR_C_like"/>
    <property type="match status" value="1"/>
</dbReference>
<dbReference type="GO" id="GO:0006355">
    <property type="term" value="P:regulation of DNA-templated transcription"/>
    <property type="evidence" value="ECO:0007669"/>
    <property type="project" value="InterPro"/>
</dbReference>
<dbReference type="RefSeq" id="WP_067605629.1">
    <property type="nucleotide sequence ID" value="NZ_LXEY01000015.1"/>
</dbReference>
<dbReference type="GO" id="GO:0003677">
    <property type="term" value="F:DNA binding"/>
    <property type="evidence" value="ECO:0007669"/>
    <property type="project" value="UniProtKB-KW"/>
</dbReference>
<dbReference type="InterPro" id="IPR000792">
    <property type="entry name" value="Tscrpt_reg_LuxR_C"/>
</dbReference>
<dbReference type="EMBL" id="LXEY01000015">
    <property type="protein sequence ID" value="OAV61832.1"/>
    <property type="molecule type" value="Genomic_DNA"/>
</dbReference>
<dbReference type="SMART" id="SM00421">
    <property type="entry name" value="HTH_LUXR"/>
    <property type="match status" value="1"/>
</dbReference>
<evidence type="ECO:0000313" key="5">
    <source>
        <dbReference type="EMBL" id="OAV61832.1"/>
    </source>
</evidence>
<keyword evidence="2" id="KW-0238">DNA-binding</keyword>
<dbReference type="STRING" id="1837282.A6F49_08050"/>
<dbReference type="PANTHER" id="PTHR44688">
    <property type="entry name" value="DNA-BINDING TRANSCRIPTIONAL ACTIVATOR DEVR_DOSR"/>
    <property type="match status" value="1"/>
</dbReference>